<comment type="caution">
    <text evidence="1">The sequence shown here is derived from an EMBL/GenBank/DDBJ whole genome shotgun (WGS) entry which is preliminary data.</text>
</comment>
<feature type="non-terminal residue" evidence="1">
    <location>
        <position position="1"/>
    </location>
</feature>
<evidence type="ECO:0000313" key="2">
    <source>
        <dbReference type="Proteomes" id="UP001331761"/>
    </source>
</evidence>
<organism evidence="1 2">
    <name type="scientific">Trichostrongylus colubriformis</name>
    <name type="common">Black scour worm</name>
    <dbReference type="NCBI Taxonomy" id="6319"/>
    <lineage>
        <taxon>Eukaryota</taxon>
        <taxon>Metazoa</taxon>
        <taxon>Ecdysozoa</taxon>
        <taxon>Nematoda</taxon>
        <taxon>Chromadorea</taxon>
        <taxon>Rhabditida</taxon>
        <taxon>Rhabditina</taxon>
        <taxon>Rhabditomorpha</taxon>
        <taxon>Strongyloidea</taxon>
        <taxon>Trichostrongylidae</taxon>
        <taxon>Trichostrongylus</taxon>
    </lineage>
</organism>
<proteinExistence type="predicted"/>
<accession>A0AAN8ISG4</accession>
<keyword evidence="2" id="KW-1185">Reference proteome</keyword>
<dbReference type="Proteomes" id="UP001331761">
    <property type="component" value="Unassembled WGS sequence"/>
</dbReference>
<dbReference type="AlphaFoldDB" id="A0AAN8ISG4"/>
<protein>
    <submittedName>
        <fullName evidence="1">Uncharacterized protein</fullName>
    </submittedName>
</protein>
<reference evidence="1 2" key="1">
    <citation type="submission" date="2019-10" db="EMBL/GenBank/DDBJ databases">
        <title>Assembly and Annotation for the nematode Trichostrongylus colubriformis.</title>
        <authorList>
            <person name="Martin J."/>
        </authorList>
    </citation>
    <scope>NUCLEOTIDE SEQUENCE [LARGE SCALE GENOMIC DNA]</scope>
    <source>
        <strain evidence="1">G859</strain>
        <tissue evidence="1">Whole worm</tissue>
    </source>
</reference>
<name>A0AAN8ISG4_TRICO</name>
<evidence type="ECO:0000313" key="1">
    <source>
        <dbReference type="EMBL" id="KAK5979907.1"/>
    </source>
</evidence>
<dbReference type="EMBL" id="WIXE01007861">
    <property type="protein sequence ID" value="KAK5979907.1"/>
    <property type="molecule type" value="Genomic_DNA"/>
</dbReference>
<gene>
    <name evidence="1" type="ORF">GCK32_000008</name>
</gene>
<sequence length="110" mass="12593">SLEGKLICAGHGRVHLVPTRKSTRTTCGLPVVVFKIMSLSLKDLLEALPNADEGSVRCLFCRRNIANRRELELHLVSCVLGPYRECAECHRFTSFLDRAMHVYNCHRRWL</sequence>